<evidence type="ECO:0000313" key="9">
    <source>
        <dbReference type="EMBL" id="PTQ99586.1"/>
    </source>
</evidence>
<dbReference type="InterPro" id="IPR011765">
    <property type="entry name" value="Pept_M16_N"/>
</dbReference>
<dbReference type="Proteomes" id="UP000244168">
    <property type="component" value="Unassembled WGS sequence"/>
</dbReference>
<comment type="caution">
    <text evidence="9">The sequence shown here is derived from an EMBL/GenBank/DDBJ whole genome shotgun (WGS) entry which is preliminary data.</text>
</comment>
<dbReference type="SUPFAM" id="SSF63411">
    <property type="entry name" value="LuxS/MPP-like metallohydrolase"/>
    <property type="match status" value="4"/>
</dbReference>
<evidence type="ECO:0000256" key="1">
    <source>
        <dbReference type="ARBA" id="ARBA00007261"/>
    </source>
</evidence>
<keyword evidence="6" id="KW-0732">Signal</keyword>
<dbReference type="OrthoDB" id="9811314at2"/>
<dbReference type="InterPro" id="IPR050626">
    <property type="entry name" value="Peptidase_M16"/>
</dbReference>
<evidence type="ECO:0000313" key="10">
    <source>
        <dbReference type="Proteomes" id="UP000244168"/>
    </source>
</evidence>
<evidence type="ECO:0000256" key="3">
    <source>
        <dbReference type="ARBA" id="ARBA00022801"/>
    </source>
</evidence>
<evidence type="ECO:0000256" key="4">
    <source>
        <dbReference type="ARBA" id="ARBA00022833"/>
    </source>
</evidence>
<protein>
    <submittedName>
        <fullName evidence="9">Zinc protease</fullName>
    </submittedName>
</protein>
<feature type="domain" description="Peptidase M16 N-terminal" evidence="7">
    <location>
        <begin position="70"/>
        <end position="203"/>
    </location>
</feature>
<dbReference type="GO" id="GO:0006508">
    <property type="term" value="P:proteolysis"/>
    <property type="evidence" value="ECO:0007669"/>
    <property type="project" value="UniProtKB-KW"/>
</dbReference>
<dbReference type="Gene3D" id="3.30.830.10">
    <property type="entry name" value="Metalloenzyme, LuxS/M16 peptidase-like"/>
    <property type="match status" value="4"/>
</dbReference>
<keyword evidence="2 9" id="KW-0645">Protease</keyword>
<evidence type="ECO:0000256" key="6">
    <source>
        <dbReference type="SAM" id="SignalP"/>
    </source>
</evidence>
<sequence length="954" mass="105970">MKLHNRNAVAALALLMATSGAFAQVKRKPVVSPVEKPAALAAQLRGDLLPVDPNVIIGHLPNGLTYYIRKNIEPKNRAELYLVNKAGSVLENDDQRGLAHFTEHMAFNGTRDFPKNELVNYLQKSGVKFGADLNAYTSFDETVYQLPLPTDSTAIFEKGFDILANWAGMLSFDPKEIDAERGVVLEEERLRGKNASERMQQQVLPVLLNNSRYAERLPIGKEDILRNFKPETIKSFYKDWYRPDLQAVIAVGDFDPKRVEALIKENFSELKNPAKEKPRTKYSVPATAGTAVKIVTDKEYPYNVVQIYVKHPATVSKTATQYLEDIRVDLFNQMINARLGELLQKPNPPFLFAQASYGGFLANQNAFNTAAVAKSASELKTAVTAVLDEVERARKFGFTETELARAKQATMTSMENVYKEKDKTRSVNFVQEYQRNFLKGEAIPGIEFEYNFYKENIDGIKLSDINAMAGKFISDQNRVVIVQAPEKEKANLPTEQTLLNWIKESGQGVTAYVDNVSKDPLLAKEPTGSKITAETKDAAINTTTLTLGNGVKVILKPTDFKNDQILINGYSFGGTSLVSDADYTSASLAANTVGSSGIANFTQIQLDKMLAGKNISISPYISETTQGVRGSSTPKDFETALQLVYLYFTQPRKDADIWQSNMTQTKSVLANRSLDPSSVYQDTVVATLGNHSIRRMTMTAERLNQANLDVAYNFYKARFADASGFTFTLVGNFDVEKIKPLLEKYLGGLPATNSKETYKNLGIHAPAGKITKEVYKGIGDKSSVQIVFSGDYVYNDDNNLQIDALEEILNIKLIERLREKEGGVYAPGVRAGYSKLPANRYSFTVYFTCAPANVDKLVNATMEEIEKIKQNGAEPGDIQKFAAEEKRSTEVQLKENTFWASTLVSSSQNQENPARVLSHIADLPKVTVQTTKDAANKYLSGNNLIKLILYPEKK</sequence>
<dbReference type="GO" id="GO:0008237">
    <property type="term" value="F:metallopeptidase activity"/>
    <property type="evidence" value="ECO:0007669"/>
    <property type="project" value="UniProtKB-KW"/>
</dbReference>
<evidence type="ECO:0000259" key="8">
    <source>
        <dbReference type="Pfam" id="PF05193"/>
    </source>
</evidence>
<feature type="domain" description="Peptidase M16 C-terminal" evidence="8">
    <location>
        <begin position="228"/>
        <end position="409"/>
    </location>
</feature>
<dbReference type="InterPro" id="IPR007863">
    <property type="entry name" value="Peptidase_M16_C"/>
</dbReference>
<dbReference type="RefSeq" id="WP_107827508.1">
    <property type="nucleotide sequence ID" value="NZ_CP160205.1"/>
</dbReference>
<accession>A0A2T5JCV4</accession>
<keyword evidence="4" id="KW-0862">Zinc</keyword>
<gene>
    <name evidence="9" type="ORF">C8P68_102411</name>
</gene>
<proteinExistence type="inferred from homology"/>
<dbReference type="GO" id="GO:0046872">
    <property type="term" value="F:metal ion binding"/>
    <property type="evidence" value="ECO:0007669"/>
    <property type="project" value="InterPro"/>
</dbReference>
<feature type="chain" id="PRO_5015511815" evidence="6">
    <location>
        <begin position="24"/>
        <end position="954"/>
    </location>
</feature>
<dbReference type="Pfam" id="PF05193">
    <property type="entry name" value="Peptidase_M16_C"/>
    <property type="match status" value="2"/>
</dbReference>
<evidence type="ECO:0000259" key="7">
    <source>
        <dbReference type="Pfam" id="PF00675"/>
    </source>
</evidence>
<feature type="signal peptide" evidence="6">
    <location>
        <begin position="1"/>
        <end position="23"/>
    </location>
</feature>
<dbReference type="EMBL" id="QAOQ01000002">
    <property type="protein sequence ID" value="PTQ99586.1"/>
    <property type="molecule type" value="Genomic_DNA"/>
</dbReference>
<keyword evidence="5" id="KW-0482">Metalloprotease</keyword>
<evidence type="ECO:0000256" key="5">
    <source>
        <dbReference type="ARBA" id="ARBA00023049"/>
    </source>
</evidence>
<name>A0A2T5JCV4_9SPHI</name>
<organism evidence="9 10">
    <name type="scientific">Mucilaginibacter yixingensis</name>
    <dbReference type="NCBI Taxonomy" id="1295612"/>
    <lineage>
        <taxon>Bacteria</taxon>
        <taxon>Pseudomonadati</taxon>
        <taxon>Bacteroidota</taxon>
        <taxon>Sphingobacteriia</taxon>
        <taxon>Sphingobacteriales</taxon>
        <taxon>Sphingobacteriaceae</taxon>
        <taxon>Mucilaginibacter</taxon>
    </lineage>
</organism>
<keyword evidence="10" id="KW-1185">Reference proteome</keyword>
<dbReference type="PANTHER" id="PTHR43690:SF34">
    <property type="entry name" value="ZINC PROTEASE PQQL-LIKE"/>
    <property type="match status" value="1"/>
</dbReference>
<dbReference type="InterPro" id="IPR011249">
    <property type="entry name" value="Metalloenz_LuxS/M16"/>
</dbReference>
<keyword evidence="3" id="KW-0378">Hydrolase</keyword>
<dbReference type="AlphaFoldDB" id="A0A2T5JCV4"/>
<reference evidence="9 10" key="1">
    <citation type="submission" date="2018-04" db="EMBL/GenBank/DDBJ databases">
        <title>Genomic Encyclopedia of Archaeal and Bacterial Type Strains, Phase II (KMG-II): from individual species to whole genera.</title>
        <authorList>
            <person name="Goeker M."/>
        </authorList>
    </citation>
    <scope>NUCLEOTIDE SEQUENCE [LARGE SCALE GENOMIC DNA]</scope>
    <source>
        <strain evidence="9 10">DSM 26809</strain>
    </source>
</reference>
<comment type="similarity">
    <text evidence="1">Belongs to the peptidase M16 family.</text>
</comment>
<feature type="domain" description="Peptidase M16 C-terminal" evidence="8">
    <location>
        <begin position="707"/>
        <end position="879"/>
    </location>
</feature>
<dbReference type="PANTHER" id="PTHR43690">
    <property type="entry name" value="NARDILYSIN"/>
    <property type="match status" value="1"/>
</dbReference>
<evidence type="ECO:0000256" key="2">
    <source>
        <dbReference type="ARBA" id="ARBA00022670"/>
    </source>
</evidence>
<dbReference type="Pfam" id="PF00675">
    <property type="entry name" value="Peptidase_M16"/>
    <property type="match status" value="1"/>
</dbReference>